<dbReference type="Pfam" id="PF01609">
    <property type="entry name" value="DDE_Tnp_1"/>
    <property type="match status" value="1"/>
</dbReference>
<name>A0A285T7C1_9RHOB</name>
<evidence type="ECO:0000313" key="3">
    <source>
        <dbReference type="Proteomes" id="UP000219111"/>
    </source>
</evidence>
<dbReference type="GO" id="GO:0003677">
    <property type="term" value="F:DNA binding"/>
    <property type="evidence" value="ECO:0007669"/>
    <property type="project" value="InterPro"/>
</dbReference>
<keyword evidence="3" id="KW-1185">Reference proteome</keyword>
<gene>
    <name evidence="2" type="ORF">SAMN05877831_11513</name>
</gene>
<evidence type="ECO:0000313" key="2">
    <source>
        <dbReference type="EMBL" id="SOC16765.1"/>
    </source>
</evidence>
<dbReference type="GO" id="GO:0004803">
    <property type="term" value="F:transposase activity"/>
    <property type="evidence" value="ECO:0007669"/>
    <property type="project" value="InterPro"/>
</dbReference>
<accession>A0A285T7C1</accession>
<protein>
    <submittedName>
        <fullName evidence="2">IS4 family transposase</fullName>
    </submittedName>
</protein>
<dbReference type="EMBL" id="OBMT01000015">
    <property type="protein sequence ID" value="SOC16765.1"/>
    <property type="molecule type" value="Genomic_DNA"/>
</dbReference>
<evidence type="ECO:0000259" key="1">
    <source>
        <dbReference type="Pfam" id="PF01609"/>
    </source>
</evidence>
<feature type="domain" description="Transposase IS4-like" evidence="1">
    <location>
        <begin position="2"/>
        <end position="117"/>
    </location>
</feature>
<organism evidence="2 3">
    <name type="scientific">Rhodobacter maris</name>
    <dbReference type="NCBI Taxonomy" id="446682"/>
    <lineage>
        <taxon>Bacteria</taxon>
        <taxon>Pseudomonadati</taxon>
        <taxon>Pseudomonadota</taxon>
        <taxon>Alphaproteobacteria</taxon>
        <taxon>Rhodobacterales</taxon>
        <taxon>Rhodobacter group</taxon>
        <taxon>Rhodobacter</taxon>
    </lineage>
</organism>
<dbReference type="NCBIfam" id="NF033580">
    <property type="entry name" value="transpos_IS5_3"/>
    <property type="match status" value="1"/>
</dbReference>
<reference evidence="3" key="1">
    <citation type="submission" date="2017-08" db="EMBL/GenBank/DDBJ databases">
        <authorList>
            <person name="Varghese N."/>
            <person name="Submissions S."/>
        </authorList>
    </citation>
    <scope>NUCLEOTIDE SEQUENCE [LARGE SCALE GENOMIC DNA]</scope>
    <source>
        <strain evidence="3">JA276</strain>
    </source>
</reference>
<dbReference type="Proteomes" id="UP000219111">
    <property type="component" value="Unassembled WGS sequence"/>
</dbReference>
<dbReference type="AlphaFoldDB" id="A0A285T7C1"/>
<proteinExistence type="predicted"/>
<dbReference type="InterPro" id="IPR002559">
    <property type="entry name" value="Transposase_11"/>
</dbReference>
<dbReference type="GO" id="GO:0006313">
    <property type="term" value="P:DNA transposition"/>
    <property type="evidence" value="ECO:0007669"/>
    <property type="project" value="InterPro"/>
</dbReference>
<sequence>MALTDALGNLIDFRLLPGQAHDLRGTAALIARLSGGKLLADRAFDANWLREALAEAATEAVIPPKSNRRFPAEFDRDTYKWRHLIENFFGKLKEYRGIATRCCKTDTSFTAFIAIAATVIRLR</sequence>